<dbReference type="SUPFAM" id="SSF46785">
    <property type="entry name" value="Winged helix' DNA-binding domain"/>
    <property type="match status" value="1"/>
</dbReference>
<dbReference type="InterPro" id="IPR005119">
    <property type="entry name" value="LysR_subst-bd"/>
</dbReference>
<dbReference type="Pfam" id="PF03466">
    <property type="entry name" value="LysR_substrate"/>
    <property type="match status" value="1"/>
</dbReference>
<evidence type="ECO:0000256" key="2">
    <source>
        <dbReference type="ARBA" id="ARBA00023015"/>
    </source>
</evidence>
<reference evidence="6 7" key="1">
    <citation type="submission" date="2024-04" db="EMBL/GenBank/DDBJ databases">
        <title>draft genome sequnece of Paenibacillus filicis.</title>
        <authorList>
            <person name="Kim D.-U."/>
        </authorList>
    </citation>
    <scope>NUCLEOTIDE SEQUENCE [LARGE SCALE GENOMIC DNA]</scope>
    <source>
        <strain evidence="6 7">KACC14197</strain>
    </source>
</reference>
<comment type="similarity">
    <text evidence="1">Belongs to the LysR transcriptional regulatory family.</text>
</comment>
<dbReference type="PRINTS" id="PR00039">
    <property type="entry name" value="HTHLYSR"/>
</dbReference>
<evidence type="ECO:0000256" key="1">
    <source>
        <dbReference type="ARBA" id="ARBA00009437"/>
    </source>
</evidence>
<organism evidence="6 7">
    <name type="scientific">Paenibacillus filicis</name>
    <dbReference type="NCBI Taxonomy" id="669464"/>
    <lineage>
        <taxon>Bacteria</taxon>
        <taxon>Bacillati</taxon>
        <taxon>Bacillota</taxon>
        <taxon>Bacilli</taxon>
        <taxon>Bacillales</taxon>
        <taxon>Paenibacillaceae</taxon>
        <taxon>Paenibacillus</taxon>
    </lineage>
</organism>
<sequence>MNIENIEAFIYVVHFGGFKKAASALFLSQPAVTARIQSLERELDLQLFERNGKLISLSEDAKQFLPYAEQILGTYRKSMKHLRKSASPDVLRIGCTSLFSHYVIPDLLPLFRQQYPEIRIKLVTDSNEQILEKVLNKELDYGLVRNLTHPSIEATRLFENKIVLAVQPDHPFAAKGEVTLEELARQPIIFYECGSLDWAAIHRMFDSLGKVPRIEAQLDNLEAAKTLVSSGSGVSFLPELSIRKELTDGRLKRITIAPLAHLSHPTNLITLKQTVPLYRKALIEILESHIEFPYRVNG</sequence>
<protein>
    <submittedName>
        <fullName evidence="6">LysR family transcriptional regulator</fullName>
    </submittedName>
</protein>
<dbReference type="EMBL" id="JBBPCC010000003">
    <property type="protein sequence ID" value="MEK8127803.1"/>
    <property type="molecule type" value="Genomic_DNA"/>
</dbReference>
<dbReference type="RefSeq" id="WP_341414852.1">
    <property type="nucleotide sequence ID" value="NZ_JBBPCC010000003.1"/>
</dbReference>
<dbReference type="InterPro" id="IPR036388">
    <property type="entry name" value="WH-like_DNA-bd_sf"/>
</dbReference>
<dbReference type="CDD" id="cd05466">
    <property type="entry name" value="PBP2_LTTR_substrate"/>
    <property type="match status" value="1"/>
</dbReference>
<comment type="caution">
    <text evidence="6">The sequence shown here is derived from an EMBL/GenBank/DDBJ whole genome shotgun (WGS) entry which is preliminary data.</text>
</comment>
<feature type="domain" description="HTH lysR-type" evidence="5">
    <location>
        <begin position="1"/>
        <end position="58"/>
    </location>
</feature>
<evidence type="ECO:0000313" key="7">
    <source>
        <dbReference type="Proteomes" id="UP001469365"/>
    </source>
</evidence>
<dbReference type="InterPro" id="IPR000847">
    <property type="entry name" value="LysR_HTH_N"/>
</dbReference>
<keyword evidence="7" id="KW-1185">Reference proteome</keyword>
<dbReference type="Gene3D" id="1.10.10.10">
    <property type="entry name" value="Winged helix-like DNA-binding domain superfamily/Winged helix DNA-binding domain"/>
    <property type="match status" value="1"/>
</dbReference>
<proteinExistence type="inferred from homology"/>
<dbReference type="PANTHER" id="PTHR30126:SF40">
    <property type="entry name" value="HTH-TYPE TRANSCRIPTIONAL REGULATOR GLTR"/>
    <property type="match status" value="1"/>
</dbReference>
<evidence type="ECO:0000313" key="6">
    <source>
        <dbReference type="EMBL" id="MEK8127803.1"/>
    </source>
</evidence>
<dbReference type="Proteomes" id="UP001469365">
    <property type="component" value="Unassembled WGS sequence"/>
</dbReference>
<dbReference type="SUPFAM" id="SSF53850">
    <property type="entry name" value="Periplasmic binding protein-like II"/>
    <property type="match status" value="1"/>
</dbReference>
<dbReference type="Pfam" id="PF00126">
    <property type="entry name" value="HTH_1"/>
    <property type="match status" value="1"/>
</dbReference>
<keyword evidence="4" id="KW-0804">Transcription</keyword>
<keyword evidence="3" id="KW-0238">DNA-binding</keyword>
<gene>
    <name evidence="6" type="ORF">WMW72_07710</name>
</gene>
<dbReference type="InterPro" id="IPR036390">
    <property type="entry name" value="WH_DNA-bd_sf"/>
</dbReference>
<name>A0ABU9DIB2_9BACL</name>
<accession>A0ABU9DIB2</accession>
<dbReference type="PANTHER" id="PTHR30126">
    <property type="entry name" value="HTH-TYPE TRANSCRIPTIONAL REGULATOR"/>
    <property type="match status" value="1"/>
</dbReference>
<evidence type="ECO:0000259" key="5">
    <source>
        <dbReference type="PROSITE" id="PS50931"/>
    </source>
</evidence>
<dbReference type="Gene3D" id="3.40.190.290">
    <property type="match status" value="1"/>
</dbReference>
<evidence type="ECO:0000256" key="3">
    <source>
        <dbReference type="ARBA" id="ARBA00023125"/>
    </source>
</evidence>
<keyword evidence="2" id="KW-0805">Transcription regulation</keyword>
<evidence type="ECO:0000256" key="4">
    <source>
        <dbReference type="ARBA" id="ARBA00023163"/>
    </source>
</evidence>
<dbReference type="PROSITE" id="PS50931">
    <property type="entry name" value="HTH_LYSR"/>
    <property type="match status" value="1"/>
</dbReference>